<gene>
    <name evidence="1" type="ORF">IPP15_22545</name>
</gene>
<accession>A0A9D7T0P1</accession>
<organism evidence="1 2">
    <name type="scientific">Candidatus Opimibacter skivensis</name>
    <dbReference type="NCBI Taxonomy" id="2982028"/>
    <lineage>
        <taxon>Bacteria</taxon>
        <taxon>Pseudomonadati</taxon>
        <taxon>Bacteroidota</taxon>
        <taxon>Saprospiria</taxon>
        <taxon>Saprospirales</taxon>
        <taxon>Saprospiraceae</taxon>
        <taxon>Candidatus Opimibacter</taxon>
    </lineage>
</organism>
<evidence type="ECO:0000313" key="1">
    <source>
        <dbReference type="EMBL" id="MBK9985100.1"/>
    </source>
</evidence>
<name>A0A9D7T0P1_9BACT</name>
<proteinExistence type="predicted"/>
<protein>
    <submittedName>
        <fullName evidence="1">Uncharacterized protein</fullName>
    </submittedName>
</protein>
<sequence>MDSTIMRIAGTMTNDGIWNIAQTYIDRDETVEYNGDDQIILNPNAATLRIWQSYS</sequence>
<evidence type="ECO:0000313" key="2">
    <source>
        <dbReference type="Proteomes" id="UP000808337"/>
    </source>
</evidence>
<comment type="caution">
    <text evidence="1">The sequence shown here is derived from an EMBL/GenBank/DDBJ whole genome shotgun (WGS) entry which is preliminary data.</text>
</comment>
<reference evidence="1 2" key="1">
    <citation type="submission" date="2020-10" db="EMBL/GenBank/DDBJ databases">
        <title>Connecting structure to function with the recovery of over 1000 high-quality activated sludge metagenome-assembled genomes encoding full-length rRNA genes using long-read sequencing.</title>
        <authorList>
            <person name="Singleton C.M."/>
            <person name="Petriglieri F."/>
            <person name="Kristensen J.M."/>
            <person name="Kirkegaard R.H."/>
            <person name="Michaelsen T.Y."/>
            <person name="Andersen M.H."/>
            <person name="Karst S.M."/>
            <person name="Dueholm M.S."/>
            <person name="Nielsen P.H."/>
            <person name="Albertsen M."/>
        </authorList>
    </citation>
    <scope>NUCLEOTIDE SEQUENCE [LARGE SCALE GENOMIC DNA]</scope>
    <source>
        <strain evidence="1">Ribe_18-Q3-R11-54_MAXAC.273</strain>
    </source>
</reference>
<dbReference type="AlphaFoldDB" id="A0A9D7T0P1"/>
<dbReference type="Proteomes" id="UP000808337">
    <property type="component" value="Unassembled WGS sequence"/>
</dbReference>
<dbReference type="EMBL" id="JADKGY010000033">
    <property type="protein sequence ID" value="MBK9985100.1"/>
    <property type="molecule type" value="Genomic_DNA"/>
</dbReference>